<dbReference type="InterPro" id="IPR045526">
    <property type="entry name" value="DUF6471"/>
</dbReference>
<comment type="caution">
    <text evidence="2">The sequence shown here is derived from an EMBL/GenBank/DDBJ whole genome shotgun (WGS) entry which is preliminary data.</text>
</comment>
<evidence type="ECO:0000313" key="3">
    <source>
        <dbReference type="Proteomes" id="UP000248616"/>
    </source>
</evidence>
<proteinExistence type="predicted"/>
<protein>
    <recommendedName>
        <fullName evidence="1">DUF6471 domain-containing protein</fullName>
    </recommendedName>
</protein>
<name>A0A2W7DRT3_9HYPH</name>
<gene>
    <name evidence="2" type="ORF">B5V02_33460</name>
</gene>
<accession>A0A2W7DRT3</accession>
<dbReference type="Pfam" id="PF20075">
    <property type="entry name" value="DUF6471"/>
    <property type="match status" value="1"/>
</dbReference>
<sequence length="73" mass="8140">MTESEWERLISGVLKAELKLQGLSYADLAEKLAAIGVEEKEANIRNKLSRGRFSAVFFAQCLKAIGSQRLKLD</sequence>
<keyword evidence="3" id="KW-1185">Reference proteome</keyword>
<feature type="domain" description="DUF6471" evidence="1">
    <location>
        <begin position="6"/>
        <end position="69"/>
    </location>
</feature>
<dbReference type="OrthoDB" id="9808716at2"/>
<dbReference type="EMBL" id="MZXV01000076">
    <property type="protein sequence ID" value="PZV34016.1"/>
    <property type="molecule type" value="Genomic_DNA"/>
</dbReference>
<evidence type="ECO:0000313" key="2">
    <source>
        <dbReference type="EMBL" id="PZV34016.1"/>
    </source>
</evidence>
<dbReference type="RefSeq" id="WP_111548302.1">
    <property type="nucleotide sequence ID" value="NZ_MZXV01000076.1"/>
</dbReference>
<organism evidence="2 3">
    <name type="scientific">Mesorhizobium kowhaii</name>
    <dbReference type="NCBI Taxonomy" id="1300272"/>
    <lineage>
        <taxon>Bacteria</taxon>
        <taxon>Pseudomonadati</taxon>
        <taxon>Pseudomonadota</taxon>
        <taxon>Alphaproteobacteria</taxon>
        <taxon>Hyphomicrobiales</taxon>
        <taxon>Phyllobacteriaceae</taxon>
        <taxon>Mesorhizobium</taxon>
    </lineage>
</organism>
<dbReference type="AlphaFoldDB" id="A0A2W7DRT3"/>
<dbReference type="Proteomes" id="UP000248616">
    <property type="component" value="Unassembled WGS sequence"/>
</dbReference>
<reference evidence="3" key="1">
    <citation type="submission" date="2017-03" db="EMBL/GenBank/DDBJ databases">
        <authorList>
            <person name="Safronova V.I."/>
            <person name="Sazanova A.L."/>
            <person name="Chirak E.R."/>
        </authorList>
    </citation>
    <scope>NUCLEOTIDE SEQUENCE [LARGE SCALE GENOMIC DNA]</scope>
    <source>
        <strain evidence="3">Ach-343</strain>
    </source>
</reference>
<evidence type="ECO:0000259" key="1">
    <source>
        <dbReference type="Pfam" id="PF20075"/>
    </source>
</evidence>